<dbReference type="GO" id="GO:0003677">
    <property type="term" value="F:DNA binding"/>
    <property type="evidence" value="ECO:0007669"/>
    <property type="project" value="UniProtKB-KW"/>
</dbReference>
<dbReference type="CDD" id="cd01106">
    <property type="entry name" value="HTH_TipAL-Mta"/>
    <property type="match status" value="1"/>
</dbReference>
<dbReference type="EMBL" id="JAMZEB010000002">
    <property type="protein sequence ID" value="MCP2358722.1"/>
    <property type="molecule type" value="Genomic_DNA"/>
</dbReference>
<accession>A0A9X2GJB2</accession>
<protein>
    <submittedName>
        <fullName evidence="3">DNA-binding transcriptional MerR regulator</fullName>
    </submittedName>
</protein>
<dbReference type="PANTHER" id="PTHR30204">
    <property type="entry name" value="REDOX-CYCLING DRUG-SENSING TRANSCRIPTIONAL ACTIVATOR SOXR"/>
    <property type="match status" value="1"/>
</dbReference>
<feature type="domain" description="HTH merR-type" evidence="2">
    <location>
        <begin position="10"/>
        <end position="79"/>
    </location>
</feature>
<name>A0A9X2GJB2_9ACTN</name>
<comment type="caution">
    <text evidence="3">The sequence shown here is derived from an EMBL/GenBank/DDBJ whole genome shotgun (WGS) entry which is preliminary data.</text>
</comment>
<evidence type="ECO:0000259" key="2">
    <source>
        <dbReference type="PROSITE" id="PS50937"/>
    </source>
</evidence>
<dbReference type="InterPro" id="IPR009061">
    <property type="entry name" value="DNA-bd_dom_put_sf"/>
</dbReference>
<dbReference type="GO" id="GO:0003700">
    <property type="term" value="F:DNA-binding transcription factor activity"/>
    <property type="evidence" value="ECO:0007669"/>
    <property type="project" value="InterPro"/>
</dbReference>
<dbReference type="Pfam" id="PF13411">
    <property type="entry name" value="MerR_1"/>
    <property type="match status" value="1"/>
</dbReference>
<dbReference type="InterPro" id="IPR000551">
    <property type="entry name" value="MerR-type_HTH_dom"/>
</dbReference>
<evidence type="ECO:0000313" key="3">
    <source>
        <dbReference type="EMBL" id="MCP2358722.1"/>
    </source>
</evidence>
<dbReference type="PROSITE" id="PS50937">
    <property type="entry name" value="HTH_MERR_2"/>
    <property type="match status" value="1"/>
</dbReference>
<proteinExistence type="predicted"/>
<dbReference type="Gene3D" id="1.10.1660.10">
    <property type="match status" value="1"/>
</dbReference>
<dbReference type="PRINTS" id="PR00040">
    <property type="entry name" value="HTHMERR"/>
</dbReference>
<dbReference type="InterPro" id="IPR047057">
    <property type="entry name" value="MerR_fam"/>
</dbReference>
<evidence type="ECO:0000313" key="4">
    <source>
        <dbReference type="Proteomes" id="UP001139648"/>
    </source>
</evidence>
<dbReference type="RefSeq" id="WP_253745901.1">
    <property type="nucleotide sequence ID" value="NZ_BAABKA010000007.1"/>
</dbReference>
<dbReference type="SUPFAM" id="SSF46955">
    <property type="entry name" value="Putative DNA-binding domain"/>
    <property type="match status" value="1"/>
</dbReference>
<dbReference type="AlphaFoldDB" id="A0A9X2GJB2"/>
<organism evidence="3 4">
    <name type="scientific">Nonomuraea thailandensis</name>
    <dbReference type="NCBI Taxonomy" id="1188745"/>
    <lineage>
        <taxon>Bacteria</taxon>
        <taxon>Bacillati</taxon>
        <taxon>Actinomycetota</taxon>
        <taxon>Actinomycetes</taxon>
        <taxon>Streptosporangiales</taxon>
        <taxon>Streptosporangiaceae</taxon>
        <taxon>Nonomuraea</taxon>
    </lineage>
</organism>
<evidence type="ECO:0000256" key="1">
    <source>
        <dbReference type="ARBA" id="ARBA00023125"/>
    </source>
</evidence>
<keyword evidence="1 3" id="KW-0238">DNA-binding</keyword>
<gene>
    <name evidence="3" type="ORF">HD597_005742</name>
</gene>
<reference evidence="3" key="1">
    <citation type="submission" date="2022-06" db="EMBL/GenBank/DDBJ databases">
        <title>Sequencing the genomes of 1000 actinobacteria strains.</title>
        <authorList>
            <person name="Klenk H.-P."/>
        </authorList>
    </citation>
    <scope>NUCLEOTIDE SEQUENCE</scope>
    <source>
        <strain evidence="3">DSM 46694</strain>
    </source>
</reference>
<dbReference type="SMART" id="SM00422">
    <property type="entry name" value="HTH_MERR"/>
    <property type="match status" value="1"/>
</dbReference>
<dbReference type="Proteomes" id="UP001139648">
    <property type="component" value="Unassembled WGS sequence"/>
</dbReference>
<keyword evidence="4" id="KW-1185">Reference proteome</keyword>
<sequence>MTGNDDGERRWSIGELAKASGVTIRTLYHYEEIGLVPASERTPSGHRRYTEADLRRLYRVRALRGLGLTLEEIGRVLDRSSDDLTALRALLGAQLAELDLQAARVEQLRERIGGLVTLLDQAVMPDPERVMAALELHSVYESYFDQELRDHLARRRAELGQDRMAGYRAEWLALLREGRRLMLAGTPVEDPQVQELTGRWEAMAAGVQVGDREVAEQLNDAGMALWRTAGARLSAEISRQIDWLEADDLPAIIDYFQRARAARGPFPGLRPSARRVP</sequence>
<dbReference type="PANTHER" id="PTHR30204:SF93">
    <property type="entry name" value="HTH MERR-TYPE DOMAIN-CONTAINING PROTEIN"/>
    <property type="match status" value="1"/>
</dbReference>